<dbReference type="EMBL" id="PDOF01000001">
    <property type="protein sequence ID" value="PYZ99077.1"/>
    <property type="molecule type" value="Genomic_DNA"/>
</dbReference>
<evidence type="ECO:0000313" key="3">
    <source>
        <dbReference type="EMBL" id="PYZ99077.1"/>
    </source>
</evidence>
<feature type="compositionally biased region" description="Low complexity" evidence="1">
    <location>
        <begin position="37"/>
        <end position="52"/>
    </location>
</feature>
<dbReference type="InterPro" id="IPR002477">
    <property type="entry name" value="Peptidoglycan-bd-like"/>
</dbReference>
<dbReference type="InterPro" id="IPR052905">
    <property type="entry name" value="LD-transpeptidase_YkuD-like"/>
</dbReference>
<dbReference type="PANTHER" id="PTHR41533">
    <property type="entry name" value="L,D-TRANSPEPTIDASE HI_1667-RELATED"/>
    <property type="match status" value="1"/>
</dbReference>
<name>A0A2W0HD04_9BACI</name>
<dbReference type="Pfam" id="PF01471">
    <property type="entry name" value="PG_binding_1"/>
    <property type="match status" value="2"/>
</dbReference>
<evidence type="ECO:0000259" key="2">
    <source>
        <dbReference type="Pfam" id="PF01471"/>
    </source>
</evidence>
<dbReference type="AlphaFoldDB" id="A0A2W0HD04"/>
<reference evidence="3 4" key="1">
    <citation type="submission" date="2017-10" db="EMBL/GenBank/DDBJ databases">
        <title>Bacillus sp. nov., a halophilic bacterium isolated from a Yangshapao Lake.</title>
        <authorList>
            <person name="Wang H."/>
        </authorList>
    </citation>
    <scope>NUCLEOTIDE SEQUENCE [LARGE SCALE GENOMIC DNA]</scope>
    <source>
        <strain evidence="3 4">YSP-3</strain>
    </source>
</reference>
<feature type="domain" description="Peptidoglycan binding-like" evidence="2">
    <location>
        <begin position="2"/>
        <end position="36"/>
    </location>
</feature>
<organism evidence="3 4">
    <name type="scientific">Alteribacter lacisalsi</name>
    <dbReference type="NCBI Taxonomy" id="2045244"/>
    <lineage>
        <taxon>Bacteria</taxon>
        <taxon>Bacillati</taxon>
        <taxon>Bacillota</taxon>
        <taxon>Bacilli</taxon>
        <taxon>Bacillales</taxon>
        <taxon>Bacillaceae</taxon>
        <taxon>Alteribacter</taxon>
    </lineage>
</organism>
<keyword evidence="4" id="KW-1185">Reference proteome</keyword>
<dbReference type="SUPFAM" id="SSF47090">
    <property type="entry name" value="PGBD-like"/>
    <property type="match status" value="2"/>
</dbReference>
<dbReference type="InterPro" id="IPR036366">
    <property type="entry name" value="PGBDSf"/>
</dbReference>
<protein>
    <recommendedName>
        <fullName evidence="2">Peptidoglycan binding-like domain-containing protein</fullName>
    </recommendedName>
</protein>
<evidence type="ECO:0000256" key="1">
    <source>
        <dbReference type="SAM" id="MobiDB-lite"/>
    </source>
</evidence>
<evidence type="ECO:0000313" key="4">
    <source>
        <dbReference type="Proteomes" id="UP000248066"/>
    </source>
</evidence>
<accession>A0A2W0HD04</accession>
<dbReference type="PANTHER" id="PTHR41533:SF1">
    <property type="entry name" value="L,D-TRANSPEPTIDASE YCBB-RELATED"/>
    <property type="match status" value="1"/>
</dbReference>
<dbReference type="InterPro" id="IPR036365">
    <property type="entry name" value="PGBD-like_sf"/>
</dbReference>
<dbReference type="Proteomes" id="UP000248066">
    <property type="component" value="Unassembled WGS sequence"/>
</dbReference>
<sequence>MDGSFGPATEAAVRKFQSDKKLKVDGVVGAQTRNALATAGGKAPAAQKPAATPVLKKGSSGTAVSDLQRALTNKGYSTKGIDGKFGPATEAAVKKFQKYNKLTVDGVAGPQTWNKLK</sequence>
<comment type="caution">
    <text evidence="3">The sequence shown here is derived from an EMBL/GenBank/DDBJ whole genome shotgun (WGS) entry which is preliminary data.</text>
</comment>
<feature type="domain" description="Peptidoglycan binding-like" evidence="2">
    <location>
        <begin position="60"/>
        <end position="116"/>
    </location>
</feature>
<gene>
    <name evidence="3" type="ORF">CR205_11115</name>
</gene>
<proteinExistence type="predicted"/>
<dbReference type="Gene3D" id="1.10.101.10">
    <property type="entry name" value="PGBD-like superfamily/PGBD"/>
    <property type="match status" value="2"/>
</dbReference>
<feature type="region of interest" description="Disordered" evidence="1">
    <location>
        <begin position="37"/>
        <end position="59"/>
    </location>
</feature>